<reference evidence="2 3" key="1">
    <citation type="submission" date="2023-07" db="EMBL/GenBank/DDBJ databases">
        <title>Sorghum-associated microbial communities from plants grown in Nebraska, USA.</title>
        <authorList>
            <person name="Schachtman D."/>
        </authorList>
    </citation>
    <scope>NUCLEOTIDE SEQUENCE [LARGE SCALE GENOMIC DNA]</scope>
    <source>
        <strain evidence="2 3">584</strain>
    </source>
</reference>
<protein>
    <submittedName>
        <fullName evidence="2">Uncharacterized protein</fullName>
    </submittedName>
</protein>
<keyword evidence="3" id="KW-1185">Reference proteome</keyword>
<feature type="region of interest" description="Disordered" evidence="1">
    <location>
        <begin position="32"/>
        <end position="51"/>
    </location>
</feature>
<accession>A0ABU1JS88</accession>
<gene>
    <name evidence="2" type="ORF">E9232_002971</name>
</gene>
<dbReference type="EMBL" id="JAVDPW010000005">
    <property type="protein sequence ID" value="MDR6290445.1"/>
    <property type="molecule type" value="Genomic_DNA"/>
</dbReference>
<evidence type="ECO:0000313" key="2">
    <source>
        <dbReference type="EMBL" id="MDR6290445.1"/>
    </source>
</evidence>
<dbReference type="Proteomes" id="UP001262410">
    <property type="component" value="Unassembled WGS sequence"/>
</dbReference>
<organism evidence="2 3">
    <name type="scientific">Inquilinus ginsengisoli</name>
    <dbReference type="NCBI Taxonomy" id="363840"/>
    <lineage>
        <taxon>Bacteria</taxon>
        <taxon>Pseudomonadati</taxon>
        <taxon>Pseudomonadota</taxon>
        <taxon>Alphaproteobacteria</taxon>
        <taxon>Rhodospirillales</taxon>
        <taxon>Rhodospirillaceae</taxon>
        <taxon>Inquilinus</taxon>
    </lineage>
</organism>
<sequence>MRMVLNWVRLLAAAMGDDEGHERELRDALRRAVRTGRSTHRSRHGRTDPEV</sequence>
<evidence type="ECO:0000256" key="1">
    <source>
        <dbReference type="SAM" id="MobiDB-lite"/>
    </source>
</evidence>
<dbReference type="RefSeq" id="WP_309794913.1">
    <property type="nucleotide sequence ID" value="NZ_JAVDPW010000005.1"/>
</dbReference>
<name>A0ABU1JS88_9PROT</name>
<evidence type="ECO:0000313" key="3">
    <source>
        <dbReference type="Proteomes" id="UP001262410"/>
    </source>
</evidence>
<feature type="compositionally biased region" description="Basic residues" evidence="1">
    <location>
        <begin position="32"/>
        <end position="44"/>
    </location>
</feature>
<proteinExistence type="predicted"/>
<comment type="caution">
    <text evidence="2">The sequence shown here is derived from an EMBL/GenBank/DDBJ whole genome shotgun (WGS) entry which is preliminary data.</text>
</comment>